<evidence type="ECO:0000313" key="4">
    <source>
        <dbReference type="Proteomes" id="UP001360560"/>
    </source>
</evidence>
<organism evidence="3 4">
    <name type="scientific">Saccharomycopsis crataegensis</name>
    <dbReference type="NCBI Taxonomy" id="43959"/>
    <lineage>
        <taxon>Eukaryota</taxon>
        <taxon>Fungi</taxon>
        <taxon>Dikarya</taxon>
        <taxon>Ascomycota</taxon>
        <taxon>Saccharomycotina</taxon>
        <taxon>Saccharomycetes</taxon>
        <taxon>Saccharomycopsidaceae</taxon>
        <taxon>Saccharomycopsis</taxon>
    </lineage>
</organism>
<comment type="caution">
    <text evidence="3">The sequence shown here is derived from an EMBL/GenBank/DDBJ whole genome shotgun (WGS) entry which is preliminary data.</text>
</comment>
<dbReference type="PANTHER" id="PTHR13009">
    <property type="entry name" value="HEAT SHOCK PROTEIN 90 HSP90 CO-CHAPERONE AHA-1"/>
    <property type="match status" value="1"/>
</dbReference>
<dbReference type="InterPro" id="IPR015310">
    <property type="entry name" value="AHSA1-like_N"/>
</dbReference>
<evidence type="ECO:0000259" key="2">
    <source>
        <dbReference type="SMART" id="SM01000"/>
    </source>
</evidence>
<comment type="similarity">
    <text evidence="1">Belongs to the AHA1 family.</text>
</comment>
<dbReference type="GO" id="GO:0051087">
    <property type="term" value="F:protein-folding chaperone binding"/>
    <property type="evidence" value="ECO:0007669"/>
    <property type="project" value="InterPro"/>
</dbReference>
<dbReference type="Gene3D" id="3.15.10.20">
    <property type="entry name" value="Activator of Hsp90 ATPase Aha1, N-terminal domain"/>
    <property type="match status" value="1"/>
</dbReference>
<dbReference type="GeneID" id="90070961"/>
<dbReference type="GO" id="GO:0006457">
    <property type="term" value="P:protein folding"/>
    <property type="evidence" value="ECO:0007669"/>
    <property type="project" value="TreeGrafter"/>
</dbReference>
<feature type="domain" description="Activator of Hsp90 ATPase AHSA1-like N-terminal" evidence="2">
    <location>
        <begin position="13"/>
        <end position="145"/>
    </location>
</feature>
<evidence type="ECO:0000256" key="1">
    <source>
        <dbReference type="ARBA" id="ARBA00006817"/>
    </source>
</evidence>
<dbReference type="RefSeq" id="XP_064849982.1">
    <property type="nucleotide sequence ID" value="XM_064993910.1"/>
</dbReference>
<evidence type="ECO:0000313" key="3">
    <source>
        <dbReference type="EMBL" id="GMM32982.1"/>
    </source>
</evidence>
<protein>
    <submittedName>
        <fullName evidence="3">Hch1 protein</fullName>
    </submittedName>
</protein>
<dbReference type="GO" id="GO:0001671">
    <property type="term" value="F:ATPase activator activity"/>
    <property type="evidence" value="ECO:0007669"/>
    <property type="project" value="InterPro"/>
</dbReference>
<gene>
    <name evidence="3" type="ORF">DASC09_003070</name>
</gene>
<dbReference type="Pfam" id="PF09229">
    <property type="entry name" value="Aha1_N"/>
    <property type="match status" value="1"/>
</dbReference>
<dbReference type="Proteomes" id="UP001360560">
    <property type="component" value="Unassembled WGS sequence"/>
</dbReference>
<dbReference type="PANTHER" id="PTHR13009:SF15">
    <property type="entry name" value="HSP90 CO-CHAPERONE HCH1"/>
    <property type="match status" value="1"/>
</dbReference>
<dbReference type="SUPFAM" id="SSF103111">
    <property type="entry name" value="Activator of Hsp90 ATPase, Aha1"/>
    <property type="match status" value="1"/>
</dbReference>
<accession>A0AAV5QE02</accession>
<sequence length="151" mass="17350">MVVNNPNNWHWVDKNVLPWSKTYITEKLTAITTTSSDFSVVIPTVTSVTGDSDLSQRKGKAIVIYDMKIVFDVEATKDQQEDAGFKSSIEIPEFIHDMDEDDYQFDIKNKDLSIEQKTILRKQVFPKVVELLMKYQDDVIGIHGKDLQHQS</sequence>
<keyword evidence="4" id="KW-1185">Reference proteome</keyword>
<dbReference type="InterPro" id="IPR036338">
    <property type="entry name" value="Aha1"/>
</dbReference>
<dbReference type="GO" id="GO:0005829">
    <property type="term" value="C:cytosol"/>
    <property type="evidence" value="ECO:0007669"/>
    <property type="project" value="TreeGrafter"/>
</dbReference>
<dbReference type="SMART" id="SM01000">
    <property type="entry name" value="Aha1_N"/>
    <property type="match status" value="1"/>
</dbReference>
<proteinExistence type="inferred from homology"/>
<dbReference type="EMBL" id="BTFZ01000001">
    <property type="protein sequence ID" value="GMM32982.1"/>
    <property type="molecule type" value="Genomic_DNA"/>
</dbReference>
<reference evidence="3 4" key="1">
    <citation type="journal article" date="2023" name="Elife">
        <title>Identification of key yeast species and microbe-microbe interactions impacting larval growth of Drosophila in the wild.</title>
        <authorList>
            <person name="Mure A."/>
            <person name="Sugiura Y."/>
            <person name="Maeda R."/>
            <person name="Honda K."/>
            <person name="Sakurai N."/>
            <person name="Takahashi Y."/>
            <person name="Watada M."/>
            <person name="Katoh T."/>
            <person name="Gotoh A."/>
            <person name="Gotoh Y."/>
            <person name="Taniguchi I."/>
            <person name="Nakamura K."/>
            <person name="Hayashi T."/>
            <person name="Katayama T."/>
            <person name="Uemura T."/>
            <person name="Hattori Y."/>
        </authorList>
    </citation>
    <scope>NUCLEOTIDE SEQUENCE [LARGE SCALE GENOMIC DNA]</scope>
    <source>
        <strain evidence="3 4">SC-9</strain>
    </source>
</reference>
<dbReference type="AlphaFoldDB" id="A0AAV5QE02"/>
<name>A0AAV5QE02_9ASCO</name>